<name>A0A1W9ZIB1_MYCAI</name>
<sequence length="121" mass="12986">MTIRSSAPAAAVISVLASSVWLAPAALAAPDPDIEYAYDVTVRRHYNFPGSSEAVSYGHGICDKVGQGETFPQVMGEVKNDVLPNDEFAANYLVSNAVNILCPQLIWQLRNSAAHYQPPAP</sequence>
<feature type="chain" id="PRO_5013026881" description="DUF732 domain-containing protein" evidence="1">
    <location>
        <begin position="29"/>
        <end position="121"/>
    </location>
</feature>
<accession>A0A1W9ZIB1</accession>
<reference evidence="3 4" key="1">
    <citation type="submission" date="2016-12" db="EMBL/GenBank/DDBJ databases">
        <title>The new phylogeny of genus Mycobacterium.</title>
        <authorList>
            <person name="Tortoli E."/>
            <person name="Trovato A."/>
            <person name="Cirillo D.M."/>
        </authorList>
    </citation>
    <scope>NUCLEOTIDE SEQUENCE [LARGE SCALE GENOMIC DNA]</scope>
    <source>
        <strain evidence="3 4">DSM 45069</strain>
    </source>
</reference>
<evidence type="ECO:0000259" key="2">
    <source>
        <dbReference type="Pfam" id="PF05305"/>
    </source>
</evidence>
<dbReference type="AlphaFoldDB" id="A0A1W9ZIB1"/>
<dbReference type="RefSeq" id="WP_081250178.1">
    <property type="nucleotide sequence ID" value="NZ_MVHG01000021.1"/>
</dbReference>
<dbReference type="Proteomes" id="UP000192707">
    <property type="component" value="Unassembled WGS sequence"/>
</dbReference>
<proteinExistence type="predicted"/>
<dbReference type="Pfam" id="PF05305">
    <property type="entry name" value="DUF732"/>
    <property type="match status" value="1"/>
</dbReference>
<gene>
    <name evidence="3" type="ORF">BST14_11535</name>
</gene>
<dbReference type="EMBL" id="MVHG01000021">
    <property type="protein sequence ID" value="ORA15677.1"/>
    <property type="molecule type" value="Genomic_DNA"/>
</dbReference>
<keyword evidence="1" id="KW-0732">Signal</keyword>
<evidence type="ECO:0000256" key="1">
    <source>
        <dbReference type="SAM" id="SignalP"/>
    </source>
</evidence>
<protein>
    <recommendedName>
        <fullName evidence="2">DUF732 domain-containing protein</fullName>
    </recommendedName>
</protein>
<feature type="signal peptide" evidence="1">
    <location>
        <begin position="1"/>
        <end position="28"/>
    </location>
</feature>
<keyword evidence="4" id="KW-1185">Reference proteome</keyword>
<dbReference type="InterPro" id="IPR007969">
    <property type="entry name" value="DUF732"/>
</dbReference>
<evidence type="ECO:0000313" key="4">
    <source>
        <dbReference type="Proteomes" id="UP000192707"/>
    </source>
</evidence>
<comment type="caution">
    <text evidence="3">The sequence shown here is derived from an EMBL/GenBank/DDBJ whole genome shotgun (WGS) entry which is preliminary data.</text>
</comment>
<dbReference type="OrthoDB" id="4729208at2"/>
<organism evidence="3 4">
    <name type="scientific">Mycobacterium arosiense ATCC BAA-1401 = DSM 45069</name>
    <dbReference type="NCBI Taxonomy" id="1265311"/>
    <lineage>
        <taxon>Bacteria</taxon>
        <taxon>Bacillati</taxon>
        <taxon>Actinomycetota</taxon>
        <taxon>Actinomycetes</taxon>
        <taxon>Mycobacteriales</taxon>
        <taxon>Mycobacteriaceae</taxon>
        <taxon>Mycobacterium</taxon>
        <taxon>Mycobacterium avium complex (MAC)</taxon>
    </lineage>
</organism>
<feature type="domain" description="DUF732" evidence="2">
    <location>
        <begin position="46"/>
        <end position="104"/>
    </location>
</feature>
<evidence type="ECO:0000313" key="3">
    <source>
        <dbReference type="EMBL" id="ORA15677.1"/>
    </source>
</evidence>